<proteinExistence type="predicted"/>
<gene>
    <name evidence="1" type="ORF">Apa02nite_097260</name>
</gene>
<keyword evidence="2" id="KW-1185">Reference proteome</keyword>
<protein>
    <submittedName>
        <fullName evidence="1">Uncharacterized protein</fullName>
    </submittedName>
</protein>
<dbReference type="EMBL" id="BOMS01000181">
    <property type="protein sequence ID" value="GIE73618.1"/>
    <property type="molecule type" value="Genomic_DNA"/>
</dbReference>
<accession>A0ABQ4BSF4</accession>
<dbReference type="Proteomes" id="UP000624709">
    <property type="component" value="Unassembled WGS sequence"/>
</dbReference>
<reference evidence="1 2" key="1">
    <citation type="submission" date="2021-01" db="EMBL/GenBank/DDBJ databases">
        <title>Whole genome shotgun sequence of Actinoplanes palleronii NBRC 14916.</title>
        <authorList>
            <person name="Komaki H."/>
            <person name="Tamura T."/>
        </authorList>
    </citation>
    <scope>NUCLEOTIDE SEQUENCE [LARGE SCALE GENOMIC DNA]</scope>
    <source>
        <strain evidence="1 2">NBRC 14916</strain>
    </source>
</reference>
<comment type="caution">
    <text evidence="1">The sequence shown here is derived from an EMBL/GenBank/DDBJ whole genome shotgun (WGS) entry which is preliminary data.</text>
</comment>
<evidence type="ECO:0000313" key="1">
    <source>
        <dbReference type="EMBL" id="GIE73618.1"/>
    </source>
</evidence>
<name>A0ABQ4BSF4_9ACTN</name>
<sequence>MRGILRTGLIGFVVLGSVTVADEVRAAPAAGVTARTVDRPAPASGMLKGVRLATVTS</sequence>
<organism evidence="1 2">
    <name type="scientific">Actinoplanes palleronii</name>
    <dbReference type="NCBI Taxonomy" id="113570"/>
    <lineage>
        <taxon>Bacteria</taxon>
        <taxon>Bacillati</taxon>
        <taxon>Actinomycetota</taxon>
        <taxon>Actinomycetes</taxon>
        <taxon>Micromonosporales</taxon>
        <taxon>Micromonosporaceae</taxon>
        <taxon>Actinoplanes</taxon>
    </lineage>
</organism>
<evidence type="ECO:0000313" key="2">
    <source>
        <dbReference type="Proteomes" id="UP000624709"/>
    </source>
</evidence>